<evidence type="ECO:0000313" key="2">
    <source>
        <dbReference type="EMBL" id="KAB8182993.1"/>
    </source>
</evidence>
<reference evidence="2 3" key="1">
    <citation type="submission" date="2019-10" db="EMBL/GenBank/DDBJ databases">
        <title>Nonomuraea sp. nov., isolated from Phyllanthus amarus.</title>
        <authorList>
            <person name="Klykleung N."/>
            <person name="Tanasupawat S."/>
        </authorList>
    </citation>
    <scope>NUCLEOTIDE SEQUENCE [LARGE SCALE GENOMIC DNA]</scope>
    <source>
        <strain evidence="2 3">PA1-10</strain>
    </source>
</reference>
<evidence type="ECO:0000313" key="3">
    <source>
        <dbReference type="Proteomes" id="UP000312512"/>
    </source>
</evidence>
<dbReference type="RefSeq" id="WP_152315455.1">
    <property type="nucleotide sequence ID" value="NZ_VDLX02000038.1"/>
</dbReference>
<proteinExistence type="predicted"/>
<gene>
    <name evidence="2" type="ORF">FH608_049680</name>
</gene>
<name>A0A8E0T6Y5_9ACTN</name>
<feature type="region of interest" description="Disordered" evidence="1">
    <location>
        <begin position="1"/>
        <end position="24"/>
    </location>
</feature>
<accession>A0A8E0T6Y5</accession>
<comment type="caution">
    <text evidence="2">The sequence shown here is derived from an EMBL/GenBank/DDBJ whole genome shotgun (WGS) entry which is preliminary data.</text>
</comment>
<keyword evidence="3" id="KW-1185">Reference proteome</keyword>
<sequence length="77" mass="8470">MQQDSERVGQHGGGADARDGPAGEKRWLRETIRDALWIAGVERVTSTLRFRVTSFGAGLRERERAVPGMDGVDCAAW</sequence>
<dbReference type="EMBL" id="VDLX02000038">
    <property type="protein sequence ID" value="KAB8182993.1"/>
    <property type="molecule type" value="Genomic_DNA"/>
</dbReference>
<dbReference type="Proteomes" id="UP000312512">
    <property type="component" value="Unassembled WGS sequence"/>
</dbReference>
<evidence type="ECO:0000256" key="1">
    <source>
        <dbReference type="SAM" id="MobiDB-lite"/>
    </source>
</evidence>
<organism evidence="2 3">
    <name type="scientific">Nonomuraea phyllanthi</name>
    <dbReference type="NCBI Taxonomy" id="2219224"/>
    <lineage>
        <taxon>Bacteria</taxon>
        <taxon>Bacillati</taxon>
        <taxon>Actinomycetota</taxon>
        <taxon>Actinomycetes</taxon>
        <taxon>Streptosporangiales</taxon>
        <taxon>Streptosporangiaceae</taxon>
        <taxon>Nonomuraea</taxon>
    </lineage>
</organism>
<protein>
    <submittedName>
        <fullName evidence="2">Uncharacterized protein</fullName>
    </submittedName>
</protein>
<dbReference type="AlphaFoldDB" id="A0A8E0T6Y5"/>